<sequence length="166" mass="18150">MPTGRISLLVDSPLRDLLIALRAVPAEARKSVTTYMRKEAEPIWFEETRDRATTRLQQRALVNTARVGVATRNIYLRSGGVGKLSSGTPVPTVAFGAEFGGNPDKQIEQRSRKGKPYKRRLGNVFGAPRRGGNVVYPAARASIPRIASVAIQSAYRALLDAFDGKQ</sequence>
<name>A0AAD3X5P3_MICMQ</name>
<protein>
    <submittedName>
        <fullName evidence="2">Uncharacterized protein</fullName>
    </submittedName>
</protein>
<organism evidence="2 3">
    <name type="scientific">Microbacterium maritypicum</name>
    <name type="common">Microbacterium liquefaciens</name>
    <dbReference type="NCBI Taxonomy" id="33918"/>
    <lineage>
        <taxon>Bacteria</taxon>
        <taxon>Bacillati</taxon>
        <taxon>Actinomycetota</taxon>
        <taxon>Actinomycetes</taxon>
        <taxon>Micrococcales</taxon>
        <taxon>Microbacteriaceae</taxon>
        <taxon>Microbacterium</taxon>
    </lineage>
</organism>
<proteinExistence type="predicted"/>
<feature type="compositionally biased region" description="Basic residues" evidence="1">
    <location>
        <begin position="112"/>
        <end position="121"/>
    </location>
</feature>
<comment type="caution">
    <text evidence="2">The sequence shown here is derived from an EMBL/GenBank/DDBJ whole genome shotgun (WGS) entry which is preliminary data.</text>
</comment>
<evidence type="ECO:0000313" key="2">
    <source>
        <dbReference type="EMBL" id="KAB1887517.1"/>
    </source>
</evidence>
<evidence type="ECO:0000313" key="3">
    <source>
        <dbReference type="Proteomes" id="UP000436027"/>
    </source>
</evidence>
<dbReference type="Proteomes" id="UP000436027">
    <property type="component" value="Unassembled WGS sequence"/>
</dbReference>
<feature type="region of interest" description="Disordered" evidence="1">
    <location>
        <begin position="101"/>
        <end position="123"/>
    </location>
</feature>
<dbReference type="EMBL" id="WAAQ01000001">
    <property type="protein sequence ID" value="KAB1887517.1"/>
    <property type="molecule type" value="Genomic_DNA"/>
</dbReference>
<dbReference type="AlphaFoldDB" id="A0AAD3X5P3"/>
<reference evidence="2 3" key="1">
    <citation type="submission" date="2019-09" db="EMBL/GenBank/DDBJ databases">
        <title>Whole genome sequencing of Microbacterium maritypicum.</title>
        <authorList>
            <person name="Lenchi N."/>
        </authorList>
    </citation>
    <scope>NUCLEOTIDE SEQUENCE [LARGE SCALE GENOMIC DNA]</scope>
    <source>
        <strain evidence="2 3">DSM 12512</strain>
    </source>
</reference>
<evidence type="ECO:0000256" key="1">
    <source>
        <dbReference type="SAM" id="MobiDB-lite"/>
    </source>
</evidence>
<accession>A0AAD3X5P3</accession>
<gene>
    <name evidence="2" type="ORF">F6W70_09095</name>
</gene>
<dbReference type="RefSeq" id="WP_151486436.1">
    <property type="nucleotide sequence ID" value="NZ_WAAQ01000001.1"/>
</dbReference>